<dbReference type="InterPro" id="IPR047050">
    <property type="entry name" value="NGN"/>
</dbReference>
<keyword evidence="2 4" id="KW-0805">Transcription regulation</keyword>
<dbReference type="eggNOG" id="COG0250">
    <property type="taxonomic scope" value="Bacteria"/>
</dbReference>
<dbReference type="InterPro" id="IPR005824">
    <property type="entry name" value="KOW"/>
</dbReference>
<feature type="domain" description="KOW" evidence="7">
    <location>
        <begin position="127"/>
        <end position="154"/>
    </location>
</feature>
<protein>
    <recommendedName>
        <fullName evidence="4 5">Transcription termination/antitermination protein NusG</fullName>
    </recommendedName>
</protein>
<evidence type="ECO:0000259" key="7">
    <source>
        <dbReference type="SMART" id="SM00739"/>
    </source>
</evidence>
<dbReference type="Pfam" id="PF02357">
    <property type="entry name" value="NusG"/>
    <property type="match status" value="1"/>
</dbReference>
<reference evidence="9" key="1">
    <citation type="submission" date="2008-08" db="EMBL/GenBank/DDBJ databases">
        <title>The complete genome sequence of Coprothermobacter proteolyticus strain ATCC 5245 / DSM 5265 / BT.</title>
        <authorList>
            <person name="Dodson R.J."/>
            <person name="Durkin A.S."/>
            <person name="Wu M."/>
            <person name="Eisen J."/>
            <person name="Sutton G."/>
        </authorList>
    </citation>
    <scope>NUCLEOTIDE SEQUENCE [LARGE SCALE GENOMIC DNA]</scope>
    <source>
        <strain evidence="9">ATCC 35245 / DSM 5265 / OCM 4 / BT</strain>
    </source>
</reference>
<dbReference type="InterPro" id="IPR036735">
    <property type="entry name" value="NGN_dom_sf"/>
</dbReference>
<proteinExistence type="inferred from homology"/>
<gene>
    <name evidence="4 8" type="primary">nusG</name>
    <name evidence="8" type="ordered locus">COPRO5265_0953</name>
</gene>
<dbReference type="InterPro" id="IPR014722">
    <property type="entry name" value="Rib_uL2_dom2"/>
</dbReference>
<dbReference type="HOGENOM" id="CLU_067287_1_1_9"/>
<dbReference type="EMBL" id="CP001145">
    <property type="protein sequence ID" value="ACI16859.1"/>
    <property type="molecule type" value="Genomic_DNA"/>
</dbReference>
<dbReference type="SUPFAM" id="SSF50104">
    <property type="entry name" value="Translation proteins SH3-like domain"/>
    <property type="match status" value="1"/>
</dbReference>
<dbReference type="CDD" id="cd06091">
    <property type="entry name" value="KOW_NusG"/>
    <property type="match status" value="1"/>
</dbReference>
<dbReference type="Pfam" id="PF00467">
    <property type="entry name" value="KOW"/>
    <property type="match status" value="1"/>
</dbReference>
<dbReference type="KEGG" id="cpo:COPRO5265_0953"/>
<dbReference type="SUPFAM" id="SSF82679">
    <property type="entry name" value="N-utilization substance G protein NusG, N-terminal domain"/>
    <property type="match status" value="1"/>
</dbReference>
<dbReference type="Gene3D" id="3.30.70.940">
    <property type="entry name" value="NusG, N-terminal domain"/>
    <property type="match status" value="1"/>
</dbReference>
<sequence>MKKWYIVTTVHGKESAVAEAIKLRAENAGNTAISDVLVPKEWRLEYRGKKPRPERVQRVIYPGYVFVEVEVDPEKGVIDPETWSLIRYTPGVRGFISTPDHTPIPVQDNEMEKVLQKSREQEAVKVDLQTGDEVEVRDGALKGLTGVVVDVDHEKQKVFVKISMFGREVISDLDAVQVRKKS</sequence>
<evidence type="ECO:0000256" key="2">
    <source>
        <dbReference type="ARBA" id="ARBA00023015"/>
    </source>
</evidence>
<keyword evidence="1 4" id="KW-0889">Transcription antitermination</keyword>
<keyword evidence="4 5" id="KW-0806">Transcription termination</keyword>
<evidence type="ECO:0000313" key="9">
    <source>
        <dbReference type="Proteomes" id="UP000001732"/>
    </source>
</evidence>
<evidence type="ECO:0000256" key="5">
    <source>
        <dbReference type="RuleBase" id="RU000538"/>
    </source>
</evidence>
<comment type="function">
    <text evidence="4 5">Participates in transcription elongation, termination and antitermination.</text>
</comment>
<evidence type="ECO:0000256" key="4">
    <source>
        <dbReference type="HAMAP-Rule" id="MF_00948"/>
    </source>
</evidence>
<dbReference type="GO" id="GO:0032784">
    <property type="term" value="P:regulation of DNA-templated transcription elongation"/>
    <property type="evidence" value="ECO:0007669"/>
    <property type="project" value="InterPro"/>
</dbReference>
<evidence type="ECO:0000313" key="8">
    <source>
        <dbReference type="EMBL" id="ACI16859.1"/>
    </source>
</evidence>
<dbReference type="GO" id="GO:0006353">
    <property type="term" value="P:DNA-templated transcription termination"/>
    <property type="evidence" value="ECO:0007669"/>
    <property type="project" value="UniProtKB-UniRule"/>
</dbReference>
<evidence type="ECO:0000256" key="1">
    <source>
        <dbReference type="ARBA" id="ARBA00022814"/>
    </source>
</evidence>
<keyword evidence="9" id="KW-1185">Reference proteome</keyword>
<dbReference type="PANTHER" id="PTHR30265">
    <property type="entry name" value="RHO-INTERACTING TRANSCRIPTION TERMINATION FACTOR NUSG"/>
    <property type="match status" value="1"/>
</dbReference>
<accession>B5Y935</accession>
<dbReference type="GO" id="GO:0006354">
    <property type="term" value="P:DNA-templated transcription elongation"/>
    <property type="evidence" value="ECO:0007669"/>
    <property type="project" value="UniProtKB-UniRule"/>
</dbReference>
<dbReference type="InterPro" id="IPR008991">
    <property type="entry name" value="Translation_prot_SH3-like_sf"/>
</dbReference>
<dbReference type="InterPro" id="IPR043425">
    <property type="entry name" value="NusG-like"/>
</dbReference>
<dbReference type="SMART" id="SM00738">
    <property type="entry name" value="NGN"/>
    <property type="match status" value="1"/>
</dbReference>
<dbReference type="PANTHER" id="PTHR30265:SF4">
    <property type="entry name" value="KOW MOTIF FAMILY PROTEIN, EXPRESSED"/>
    <property type="match status" value="1"/>
</dbReference>
<dbReference type="InterPro" id="IPR006645">
    <property type="entry name" value="NGN-like_dom"/>
</dbReference>
<keyword evidence="3 4" id="KW-0804">Transcription</keyword>
<dbReference type="Gene3D" id="2.30.30.30">
    <property type="match status" value="1"/>
</dbReference>
<dbReference type="Proteomes" id="UP000001732">
    <property type="component" value="Chromosome"/>
</dbReference>
<dbReference type="SMART" id="SM00739">
    <property type="entry name" value="KOW"/>
    <property type="match status" value="1"/>
</dbReference>
<dbReference type="InterPro" id="IPR001062">
    <property type="entry name" value="Transcrpt_antiterm_NusG"/>
</dbReference>
<organism evidence="8 9">
    <name type="scientific">Coprothermobacter proteolyticus (strain ATCC 35245 / DSM 5265 / OCM 4 / BT)</name>
    <dbReference type="NCBI Taxonomy" id="309798"/>
    <lineage>
        <taxon>Bacteria</taxon>
        <taxon>Pseudomonadati</taxon>
        <taxon>Coprothermobacterota</taxon>
        <taxon>Coprothermobacteria</taxon>
        <taxon>Coprothermobacterales</taxon>
        <taxon>Coprothermobacteraceae</taxon>
        <taxon>Coprothermobacter</taxon>
    </lineage>
</organism>
<dbReference type="STRING" id="309798.COPRO5265_0953"/>
<dbReference type="RefSeq" id="WP_012543511.1">
    <property type="nucleotide sequence ID" value="NC_011295.1"/>
</dbReference>
<dbReference type="PRINTS" id="PR00338">
    <property type="entry name" value="NUSGTNSCPFCT"/>
</dbReference>
<reference evidence="8 9" key="2">
    <citation type="journal article" date="2014" name="Genome Announc.">
        <title>Complete Genome Sequence of Coprothermobacter proteolyticus DSM 5265.</title>
        <authorList>
            <person name="Alexiev A."/>
            <person name="Coil D.A."/>
            <person name="Badger J.H."/>
            <person name="Enticknap J."/>
            <person name="Ward N."/>
            <person name="Robb F.T."/>
            <person name="Eisen J.A."/>
        </authorList>
    </citation>
    <scope>NUCLEOTIDE SEQUENCE [LARGE SCALE GENOMIC DNA]</scope>
    <source>
        <strain evidence="9">ATCC 35245 / DSM 5265 / OCM 4 / BT</strain>
    </source>
</reference>
<dbReference type="AlphaFoldDB" id="B5Y935"/>
<evidence type="ECO:0000256" key="3">
    <source>
        <dbReference type="ARBA" id="ARBA00023163"/>
    </source>
</evidence>
<dbReference type="GO" id="GO:0031564">
    <property type="term" value="P:transcription antitermination"/>
    <property type="evidence" value="ECO:0007669"/>
    <property type="project" value="UniProtKB-UniRule"/>
</dbReference>
<dbReference type="HAMAP" id="MF_00948">
    <property type="entry name" value="NusG"/>
    <property type="match status" value="1"/>
</dbReference>
<feature type="domain" description="NusG-like N-terminal" evidence="6">
    <location>
        <begin position="1"/>
        <end position="118"/>
    </location>
</feature>
<name>B5Y935_COPPD</name>
<dbReference type="OrthoDB" id="9809075at2"/>
<comment type="similarity">
    <text evidence="4 5">Belongs to the NusG family.</text>
</comment>
<dbReference type="CDD" id="cd09891">
    <property type="entry name" value="NGN_Bact_1"/>
    <property type="match status" value="1"/>
</dbReference>
<evidence type="ECO:0000259" key="6">
    <source>
        <dbReference type="SMART" id="SM00738"/>
    </source>
</evidence>